<dbReference type="PANTHER" id="PTHR24058:SF17">
    <property type="entry name" value="HOMEODOMAIN INTERACTING PROTEIN KINASE, ISOFORM D"/>
    <property type="match status" value="1"/>
</dbReference>
<dbReference type="InterPro" id="IPR017441">
    <property type="entry name" value="Protein_kinase_ATP_BS"/>
</dbReference>
<dbReference type="GO" id="GO:0005634">
    <property type="term" value="C:nucleus"/>
    <property type="evidence" value="ECO:0007669"/>
    <property type="project" value="TreeGrafter"/>
</dbReference>
<dbReference type="InterPro" id="IPR011009">
    <property type="entry name" value="Kinase-like_dom_sf"/>
</dbReference>
<dbReference type="OMA" id="RTQGHIP"/>
<accession>A0A3Q0RA43</accession>
<evidence type="ECO:0000256" key="6">
    <source>
        <dbReference type="PROSITE-ProRule" id="PRU10141"/>
    </source>
</evidence>
<dbReference type="GO" id="GO:0005524">
    <property type="term" value="F:ATP binding"/>
    <property type="evidence" value="ECO:0007669"/>
    <property type="project" value="UniProtKB-UniRule"/>
</dbReference>
<keyword evidence="4" id="KW-0418">Kinase</keyword>
<evidence type="ECO:0000256" key="5">
    <source>
        <dbReference type="ARBA" id="ARBA00022840"/>
    </source>
</evidence>
<dbReference type="STRING" id="61819.ENSACIP00000005935"/>
<dbReference type="Gene3D" id="3.30.200.20">
    <property type="entry name" value="Phosphorylase Kinase, domain 1"/>
    <property type="match status" value="1"/>
</dbReference>
<dbReference type="SMART" id="SM00220">
    <property type="entry name" value="S_TKc"/>
    <property type="match status" value="1"/>
</dbReference>
<evidence type="ECO:0000313" key="9">
    <source>
        <dbReference type="Ensembl" id="ENSACIP00000005935.1"/>
    </source>
</evidence>
<evidence type="ECO:0000256" key="4">
    <source>
        <dbReference type="ARBA" id="ARBA00022777"/>
    </source>
</evidence>
<reference evidence="9" key="2">
    <citation type="submission" date="2025-09" db="UniProtKB">
        <authorList>
            <consortium name="Ensembl"/>
        </authorList>
    </citation>
    <scope>IDENTIFICATION</scope>
</reference>
<dbReference type="Gene3D" id="1.10.510.10">
    <property type="entry name" value="Transferase(Phosphotransferase) domain 1"/>
    <property type="match status" value="1"/>
</dbReference>
<dbReference type="PROSITE" id="PS00107">
    <property type="entry name" value="PROTEIN_KINASE_ATP"/>
    <property type="match status" value="1"/>
</dbReference>
<feature type="domain" description="Protein kinase" evidence="8">
    <location>
        <begin position="25"/>
        <end position="260"/>
    </location>
</feature>
<protein>
    <recommendedName>
        <fullName evidence="8">Protein kinase domain-containing protein</fullName>
    </recommendedName>
</protein>
<evidence type="ECO:0000256" key="2">
    <source>
        <dbReference type="ARBA" id="ARBA00022679"/>
    </source>
</evidence>
<dbReference type="Ensembl" id="ENSACIT00000006115.1">
    <property type="protein sequence ID" value="ENSACIP00000005935.1"/>
    <property type="gene ID" value="ENSACIG00000004690.1"/>
</dbReference>
<evidence type="ECO:0000313" key="10">
    <source>
        <dbReference type="Proteomes" id="UP000261340"/>
    </source>
</evidence>
<dbReference type="PROSITE" id="PS00108">
    <property type="entry name" value="PROTEIN_KINASE_ST"/>
    <property type="match status" value="1"/>
</dbReference>
<dbReference type="InterPro" id="IPR008271">
    <property type="entry name" value="Ser/Thr_kinase_AS"/>
</dbReference>
<feature type="binding site" evidence="6">
    <location>
        <position position="54"/>
    </location>
    <ligand>
        <name>ATP</name>
        <dbReference type="ChEBI" id="CHEBI:30616"/>
    </ligand>
</feature>
<dbReference type="InterPro" id="IPR050494">
    <property type="entry name" value="Ser_Thr_dual-spec_kinase"/>
</dbReference>
<dbReference type="Pfam" id="PF00069">
    <property type="entry name" value="Pkinase"/>
    <property type="match status" value="1"/>
</dbReference>
<sequence length="260" mass="29424">MSVNKSYVLLNDLDIVEGTILGNSYKVEDFLGEGSFGYVTKCLNTQTNKAVAIKVNKNNPESLIRAKLEIFILEQLRCLDPDRCNIVKWNGFFLYRERICLNFELLDQSLYDYLKDRNNQGLPISELRPILYQLTNALSHLSSGGIVHTDLKPDNLMVVDRHQSPIKVKIIDFGLARPVSSLNPCEDLQVAWYMAPEVMVSAPFNQAIDMWSLGLIAVDMAIGLPLYPGETEFDVLRFIIRTQGHIPDFVPLPIIHSGNR</sequence>
<dbReference type="PROSITE" id="PS50011">
    <property type="entry name" value="PROTEIN_KINASE_DOM"/>
    <property type="match status" value="1"/>
</dbReference>
<proteinExistence type="inferred from homology"/>
<name>A0A3Q0RA43_AMPCI</name>
<keyword evidence="3 6" id="KW-0547">Nucleotide-binding</keyword>
<keyword evidence="5 6" id="KW-0067">ATP-binding</keyword>
<evidence type="ECO:0000256" key="7">
    <source>
        <dbReference type="RuleBase" id="RU000304"/>
    </source>
</evidence>
<evidence type="ECO:0000259" key="8">
    <source>
        <dbReference type="PROSITE" id="PS50011"/>
    </source>
</evidence>
<organism evidence="9 10">
    <name type="scientific">Amphilophus citrinellus</name>
    <name type="common">Midas cichlid</name>
    <name type="synonym">Cichlasoma citrinellum</name>
    <dbReference type="NCBI Taxonomy" id="61819"/>
    <lineage>
        <taxon>Eukaryota</taxon>
        <taxon>Metazoa</taxon>
        <taxon>Chordata</taxon>
        <taxon>Craniata</taxon>
        <taxon>Vertebrata</taxon>
        <taxon>Euteleostomi</taxon>
        <taxon>Actinopterygii</taxon>
        <taxon>Neopterygii</taxon>
        <taxon>Teleostei</taxon>
        <taxon>Neoteleostei</taxon>
        <taxon>Acanthomorphata</taxon>
        <taxon>Ovalentaria</taxon>
        <taxon>Cichlomorphae</taxon>
        <taxon>Cichliformes</taxon>
        <taxon>Cichlidae</taxon>
        <taxon>New World cichlids</taxon>
        <taxon>Cichlasomatinae</taxon>
        <taxon>Heroini</taxon>
        <taxon>Amphilophus</taxon>
    </lineage>
</organism>
<reference evidence="9" key="1">
    <citation type="submission" date="2025-08" db="UniProtKB">
        <authorList>
            <consortium name="Ensembl"/>
        </authorList>
    </citation>
    <scope>IDENTIFICATION</scope>
</reference>
<keyword evidence="2" id="KW-0808">Transferase</keyword>
<keyword evidence="10" id="KW-1185">Reference proteome</keyword>
<keyword evidence="1 7" id="KW-0723">Serine/threonine-protein kinase</keyword>
<evidence type="ECO:0000256" key="1">
    <source>
        <dbReference type="ARBA" id="ARBA00022527"/>
    </source>
</evidence>
<dbReference type="GO" id="GO:0004713">
    <property type="term" value="F:protein tyrosine kinase activity"/>
    <property type="evidence" value="ECO:0007669"/>
    <property type="project" value="TreeGrafter"/>
</dbReference>
<dbReference type="GO" id="GO:0005737">
    <property type="term" value="C:cytoplasm"/>
    <property type="evidence" value="ECO:0007669"/>
    <property type="project" value="TreeGrafter"/>
</dbReference>
<comment type="similarity">
    <text evidence="7">Belongs to the protein kinase superfamily.</text>
</comment>
<dbReference type="GO" id="GO:0004674">
    <property type="term" value="F:protein serine/threonine kinase activity"/>
    <property type="evidence" value="ECO:0007669"/>
    <property type="project" value="UniProtKB-KW"/>
</dbReference>
<dbReference type="InterPro" id="IPR000719">
    <property type="entry name" value="Prot_kinase_dom"/>
</dbReference>
<dbReference type="AlphaFoldDB" id="A0A3Q0RA43"/>
<evidence type="ECO:0000256" key="3">
    <source>
        <dbReference type="ARBA" id="ARBA00022741"/>
    </source>
</evidence>
<dbReference type="Proteomes" id="UP000261340">
    <property type="component" value="Unplaced"/>
</dbReference>
<dbReference type="GeneTree" id="ENSGT00940000164472"/>
<dbReference type="PANTHER" id="PTHR24058">
    <property type="entry name" value="DUAL SPECIFICITY PROTEIN KINASE"/>
    <property type="match status" value="1"/>
</dbReference>
<dbReference type="SUPFAM" id="SSF56112">
    <property type="entry name" value="Protein kinase-like (PK-like)"/>
    <property type="match status" value="1"/>
</dbReference>